<name>A0AAE1IFI3_9HYPO</name>
<protein>
    <recommendedName>
        <fullName evidence="1">DUF7580 domain-containing protein</fullName>
    </recommendedName>
</protein>
<comment type="caution">
    <text evidence="2">The sequence shown here is derived from an EMBL/GenBank/DDBJ whole genome shotgun (WGS) entry which is preliminary data.</text>
</comment>
<keyword evidence="3" id="KW-1185">Reference proteome</keyword>
<dbReference type="GeneID" id="87920528"/>
<proteinExistence type="predicted"/>
<reference evidence="2" key="1">
    <citation type="submission" date="2023-11" db="EMBL/GenBank/DDBJ databases">
        <title>The genome sequences of three competitors of mushroom-forming fungi.</title>
        <authorList>
            <person name="Beijen E."/>
            <person name="Ohm R.A."/>
        </authorList>
    </citation>
    <scope>NUCLEOTIDE SEQUENCE</scope>
    <source>
        <strain evidence="2">CBS 100526</strain>
    </source>
</reference>
<dbReference type="Pfam" id="PF24476">
    <property type="entry name" value="DUF7580"/>
    <property type="match status" value="1"/>
</dbReference>
<dbReference type="EMBL" id="JAWRVG010000023">
    <property type="protein sequence ID" value="KAK4071381.1"/>
    <property type="molecule type" value="Genomic_DNA"/>
</dbReference>
<accession>A0AAE1IFI3</accession>
<evidence type="ECO:0000313" key="3">
    <source>
        <dbReference type="Proteomes" id="UP001273209"/>
    </source>
</evidence>
<gene>
    <name evidence="2" type="ORF">Triagg1_6042</name>
</gene>
<dbReference type="RefSeq" id="XP_062754899.1">
    <property type="nucleotide sequence ID" value="XM_062900623.1"/>
</dbReference>
<feature type="domain" description="DUF7580" evidence="1">
    <location>
        <begin position="32"/>
        <end position="335"/>
    </location>
</feature>
<organism evidence="2 3">
    <name type="scientific">Trichoderma aggressivum f. europaeum</name>
    <dbReference type="NCBI Taxonomy" id="173218"/>
    <lineage>
        <taxon>Eukaryota</taxon>
        <taxon>Fungi</taxon>
        <taxon>Dikarya</taxon>
        <taxon>Ascomycota</taxon>
        <taxon>Pezizomycotina</taxon>
        <taxon>Sordariomycetes</taxon>
        <taxon>Hypocreomycetidae</taxon>
        <taxon>Hypocreales</taxon>
        <taxon>Hypocreaceae</taxon>
        <taxon>Trichoderma</taxon>
    </lineage>
</organism>
<dbReference type="Proteomes" id="UP001273209">
    <property type="component" value="Unassembled WGS sequence"/>
</dbReference>
<evidence type="ECO:0000313" key="2">
    <source>
        <dbReference type="EMBL" id="KAK4071381.1"/>
    </source>
</evidence>
<sequence>MKEKNETVSDDATAIQLSRANSADLSDETWQDEIRQSLIDLYERTTSACPDAIMLQITSFEGIKSIDENLPPLFNLFLSPCPSKPQQWPQQGQEAFCRVDSDIRLLSHEEEEDGANNLCTTLPTHLDHHHALRIVFDHQDFRYVHEQQDLPFPSANTYVTLRGLLDKHAFPRVDTNNSKHYSLGDRYLLGLNLAKSLFYLFDGPWRPLNWKTENIYFPATQASTSVTVHSRHIPYIAFSLRTGDERENQIQKRKEEAERLCYPMWLALAQILLELHLGRSLAHECVETLDNAERRQQLRRIIDTELRDGEFKSYKEAIEACLSFGFKLLVNPRRERLEEARRGILRPRFDAKPKISEGRRYRCLVSEPGAVVGEHIHHGATLVDNDFDDVKESLKKVKAEDVDEEDEEIEGKDQALDKQELWVIPI</sequence>
<dbReference type="PANTHER" id="PTHR35186">
    <property type="entry name" value="ANK_REP_REGION DOMAIN-CONTAINING PROTEIN"/>
    <property type="match status" value="1"/>
</dbReference>
<dbReference type="AlphaFoldDB" id="A0AAE1IFI3"/>
<evidence type="ECO:0000259" key="1">
    <source>
        <dbReference type="Pfam" id="PF24476"/>
    </source>
</evidence>
<dbReference type="InterPro" id="IPR056002">
    <property type="entry name" value="DUF7580"/>
</dbReference>
<dbReference type="PANTHER" id="PTHR35186:SF4">
    <property type="entry name" value="PRION-INHIBITION AND PROPAGATION HELO DOMAIN-CONTAINING PROTEIN"/>
    <property type="match status" value="1"/>
</dbReference>